<feature type="region of interest" description="Disordered" evidence="6">
    <location>
        <begin position="162"/>
        <end position="190"/>
    </location>
</feature>
<comment type="similarity">
    <text evidence="2">Belongs to the protein kinase superfamily. ADCK protein kinase family.</text>
</comment>
<dbReference type="CDD" id="cd13970">
    <property type="entry name" value="ABC1_ADCK3"/>
    <property type="match status" value="1"/>
</dbReference>
<keyword evidence="3" id="KW-0808">Transferase</keyword>
<dbReference type="SUPFAM" id="SSF56112">
    <property type="entry name" value="Protein kinase-like (PK-like)"/>
    <property type="match status" value="1"/>
</dbReference>
<dbReference type="InterPro" id="IPR011009">
    <property type="entry name" value="Kinase-like_dom_sf"/>
</dbReference>
<evidence type="ECO:0000313" key="9">
    <source>
        <dbReference type="Proteomes" id="UP001642483"/>
    </source>
</evidence>
<dbReference type="Pfam" id="PF03109">
    <property type="entry name" value="ABC1"/>
    <property type="match status" value="1"/>
</dbReference>
<dbReference type="PANTHER" id="PTHR43851:SF3">
    <property type="entry name" value="COENZYME Q8"/>
    <property type="match status" value="1"/>
</dbReference>
<protein>
    <recommendedName>
        <fullName evidence="7">ABC1 atypical kinase-like domain-containing protein</fullName>
    </recommendedName>
</protein>
<comment type="pathway">
    <text evidence="1">Cofactor biosynthesis; ubiquinone biosynthesis.</text>
</comment>
<evidence type="ECO:0000256" key="4">
    <source>
        <dbReference type="ARBA" id="ARBA00022741"/>
    </source>
</evidence>
<gene>
    <name evidence="8" type="ORF">CVLEPA_LOCUS25811</name>
</gene>
<reference evidence="8 9" key="1">
    <citation type="submission" date="2024-02" db="EMBL/GenBank/DDBJ databases">
        <authorList>
            <person name="Daric V."/>
            <person name="Darras S."/>
        </authorList>
    </citation>
    <scope>NUCLEOTIDE SEQUENCE [LARGE SCALE GENOMIC DNA]</scope>
</reference>
<organism evidence="8 9">
    <name type="scientific">Clavelina lepadiformis</name>
    <name type="common">Light-bulb sea squirt</name>
    <name type="synonym">Ascidia lepadiformis</name>
    <dbReference type="NCBI Taxonomy" id="159417"/>
    <lineage>
        <taxon>Eukaryota</taxon>
        <taxon>Metazoa</taxon>
        <taxon>Chordata</taxon>
        <taxon>Tunicata</taxon>
        <taxon>Ascidiacea</taxon>
        <taxon>Aplousobranchia</taxon>
        <taxon>Clavelinidae</taxon>
        <taxon>Clavelina</taxon>
    </lineage>
</organism>
<evidence type="ECO:0000256" key="1">
    <source>
        <dbReference type="ARBA" id="ARBA00004749"/>
    </source>
</evidence>
<dbReference type="PANTHER" id="PTHR43851">
    <property type="match status" value="1"/>
</dbReference>
<sequence length="634" mass="71344">MQRISDLVCMARGAAKVGQSLTKSACEGIFYHIRTSSVAQPIVEKCEKVCGSKSQSQVSASSHESSDGMEDKNDDSSPESHTPEFSDSDASTLGPSNGHVGSAHLPPTRSYSTYRNNVASFRRHDFVGQQRSYHTTNLLYAITAEELANLAKVKQLRQMKSGNVSETEKATNVSDMQKKLKRNSKERRVPSTRIGRLSSFGGLAAGLAVGSLSDYAKKTIGYNDQENKTNNSFQEGHSLLLSEANLSRIVNTLCTVRGAALKLGQMLSIQDESVIDPKLLEIFERVRQSADFMPAKQMKKVLVQEFGPEWRNKIKEFDEKPFAAASIGQVHRAVLNDGRQVAMKIQYPGVANSINSDIDNLVTLLKFWNVFPEQLFMDKFIDVARKELTLECDYKREAEFSQKFREALKGEEVFGIPEVIPELSGMRVLTTELISGIPIDQAAKQLTQDERNFLAAAILRLVLKEIFELRCMQTDPNWANFFYNSEQQKLWLLDFGASRYYSKEFVDEYIEVVKGASVGDREKVLEQSIKLKFLTGYESKIMTEAHIDAIMILGAPFSTEDVFDFSTQSTANQIMKLVPTFLKHRLVPPPEESYSLHRKLSGSFLISAKLKAKYACKQMFDEVYENYWDKKSTN</sequence>
<feature type="compositionally biased region" description="Low complexity" evidence="6">
    <location>
        <begin position="54"/>
        <end position="63"/>
    </location>
</feature>
<feature type="compositionally biased region" description="Polar residues" evidence="6">
    <location>
        <begin position="79"/>
        <end position="95"/>
    </location>
</feature>
<proteinExistence type="inferred from homology"/>
<feature type="domain" description="ABC1 atypical kinase-like" evidence="7">
    <location>
        <begin position="286"/>
        <end position="527"/>
    </location>
</feature>
<evidence type="ECO:0000256" key="2">
    <source>
        <dbReference type="ARBA" id="ARBA00009670"/>
    </source>
</evidence>
<keyword evidence="5" id="KW-0067">ATP-binding</keyword>
<dbReference type="InterPro" id="IPR004147">
    <property type="entry name" value="ABC1_dom"/>
</dbReference>
<feature type="region of interest" description="Disordered" evidence="6">
    <location>
        <begin position="54"/>
        <end position="111"/>
    </location>
</feature>
<accession>A0ABP0GND9</accession>
<evidence type="ECO:0000313" key="8">
    <source>
        <dbReference type="EMBL" id="CAK8692553.1"/>
    </source>
</evidence>
<evidence type="ECO:0000259" key="7">
    <source>
        <dbReference type="Pfam" id="PF03109"/>
    </source>
</evidence>
<feature type="compositionally biased region" description="Basic and acidic residues" evidence="6">
    <location>
        <begin position="64"/>
        <end position="75"/>
    </location>
</feature>
<evidence type="ECO:0000256" key="3">
    <source>
        <dbReference type="ARBA" id="ARBA00022679"/>
    </source>
</evidence>
<dbReference type="InterPro" id="IPR034646">
    <property type="entry name" value="ADCK3_dom"/>
</dbReference>
<dbReference type="Gene3D" id="1.10.510.10">
    <property type="entry name" value="Transferase(Phosphotransferase) domain 1"/>
    <property type="match status" value="1"/>
</dbReference>
<dbReference type="EMBL" id="CAWYQH010000130">
    <property type="protein sequence ID" value="CAK8692553.1"/>
    <property type="molecule type" value="Genomic_DNA"/>
</dbReference>
<keyword evidence="4" id="KW-0547">Nucleotide-binding</keyword>
<keyword evidence="9" id="KW-1185">Reference proteome</keyword>
<name>A0ABP0GND9_CLALP</name>
<feature type="compositionally biased region" description="Polar residues" evidence="6">
    <location>
        <begin position="162"/>
        <end position="175"/>
    </location>
</feature>
<evidence type="ECO:0000256" key="6">
    <source>
        <dbReference type="SAM" id="MobiDB-lite"/>
    </source>
</evidence>
<dbReference type="Proteomes" id="UP001642483">
    <property type="component" value="Unassembled WGS sequence"/>
</dbReference>
<comment type="caution">
    <text evidence="8">The sequence shown here is derived from an EMBL/GenBank/DDBJ whole genome shotgun (WGS) entry which is preliminary data.</text>
</comment>
<dbReference type="InterPro" id="IPR051409">
    <property type="entry name" value="Atypical_kinase_ADCK"/>
</dbReference>
<evidence type="ECO:0000256" key="5">
    <source>
        <dbReference type="ARBA" id="ARBA00022840"/>
    </source>
</evidence>